<evidence type="ECO:0000313" key="2">
    <source>
        <dbReference type="EnsemblProtists" id="PYU1_T005988"/>
    </source>
</evidence>
<organism evidence="2 3">
    <name type="scientific">Globisporangium ultimum (strain ATCC 200006 / CBS 805.95 / DAOM BR144)</name>
    <name type="common">Pythium ultimum</name>
    <dbReference type="NCBI Taxonomy" id="431595"/>
    <lineage>
        <taxon>Eukaryota</taxon>
        <taxon>Sar</taxon>
        <taxon>Stramenopiles</taxon>
        <taxon>Oomycota</taxon>
        <taxon>Peronosporomycetes</taxon>
        <taxon>Pythiales</taxon>
        <taxon>Pythiaceae</taxon>
        <taxon>Globisporangium</taxon>
    </lineage>
</organism>
<reference evidence="3" key="2">
    <citation type="submission" date="2010-04" db="EMBL/GenBank/DDBJ databases">
        <authorList>
            <person name="Buell R."/>
            <person name="Hamilton J."/>
            <person name="Hostetler J."/>
        </authorList>
    </citation>
    <scope>NUCLEOTIDE SEQUENCE [LARGE SCALE GENOMIC DNA]</scope>
    <source>
        <strain evidence="3">DAOM:BR144</strain>
    </source>
</reference>
<reference evidence="2" key="3">
    <citation type="submission" date="2015-02" db="UniProtKB">
        <authorList>
            <consortium name="EnsemblProtists"/>
        </authorList>
    </citation>
    <scope>IDENTIFICATION</scope>
    <source>
        <strain evidence="2">DAOM BR144</strain>
    </source>
</reference>
<dbReference type="Proteomes" id="UP000019132">
    <property type="component" value="Unassembled WGS sequence"/>
</dbReference>
<dbReference type="InParanoid" id="K3WLZ6"/>
<keyword evidence="3" id="KW-1185">Reference proteome</keyword>
<proteinExistence type="predicted"/>
<evidence type="ECO:0000256" key="1">
    <source>
        <dbReference type="SAM" id="Coils"/>
    </source>
</evidence>
<reference evidence="3" key="1">
    <citation type="journal article" date="2010" name="Genome Biol.">
        <title>Genome sequence of the necrotrophic plant pathogen Pythium ultimum reveals original pathogenicity mechanisms and effector repertoire.</title>
        <authorList>
            <person name="Levesque C.A."/>
            <person name="Brouwer H."/>
            <person name="Cano L."/>
            <person name="Hamilton J.P."/>
            <person name="Holt C."/>
            <person name="Huitema E."/>
            <person name="Raffaele S."/>
            <person name="Robideau G.P."/>
            <person name="Thines M."/>
            <person name="Win J."/>
            <person name="Zerillo M.M."/>
            <person name="Beakes G.W."/>
            <person name="Boore J.L."/>
            <person name="Busam D."/>
            <person name="Dumas B."/>
            <person name="Ferriera S."/>
            <person name="Fuerstenberg S.I."/>
            <person name="Gachon C.M."/>
            <person name="Gaulin E."/>
            <person name="Govers F."/>
            <person name="Grenville-Briggs L."/>
            <person name="Horner N."/>
            <person name="Hostetler J."/>
            <person name="Jiang R.H."/>
            <person name="Johnson J."/>
            <person name="Krajaejun T."/>
            <person name="Lin H."/>
            <person name="Meijer H.J."/>
            <person name="Moore B."/>
            <person name="Morris P."/>
            <person name="Phuntmart V."/>
            <person name="Puiu D."/>
            <person name="Shetty J."/>
            <person name="Stajich J.E."/>
            <person name="Tripathy S."/>
            <person name="Wawra S."/>
            <person name="van West P."/>
            <person name="Whitty B.R."/>
            <person name="Coutinho P.M."/>
            <person name="Henrissat B."/>
            <person name="Martin F."/>
            <person name="Thomas P.D."/>
            <person name="Tyler B.M."/>
            <person name="De Vries R.P."/>
            <person name="Kamoun S."/>
            <person name="Yandell M."/>
            <person name="Tisserat N."/>
            <person name="Buell C.R."/>
        </authorList>
    </citation>
    <scope>NUCLEOTIDE SEQUENCE</scope>
    <source>
        <strain evidence="3">DAOM:BR144</strain>
    </source>
</reference>
<dbReference type="EnsemblProtists" id="PYU1_T005988">
    <property type="protein sequence ID" value="PYU1_T005988"/>
    <property type="gene ID" value="PYU1_G005976"/>
</dbReference>
<dbReference type="HOGENOM" id="CLU_738695_0_0_1"/>
<sequence length="375" mass="43433">MEAIQYTLWGENSAHVSEIKELHAKLDQMERCQALTDSKAQVLEQQSPIEAQNLDNHSPEPNDNNEVSREMVDIAMQCSPRETDRVEEEVQYWYLQDEVKLLRLELTNCEQDKKTVSERWLNERNSFEQQRDGYAEYCKRHTRCDENNEHRLASLTQMLESCWQDLALLQESSAVETVECNELREVVEQLRKALDHQDARVCQLEKENQEAVQANEALQTQAARLESQSTAHSRESIRLLSRLKDLEATNSSLSTKNEQLYTAVQQHIKEIGEHNQSRQEFKVKVDELEIELDVLKEKNADFLEAIENTEVFRLQQLLATSYDEIAQLKGQIDAMESESIRNEEFITKLKHSHAKALEDALHSAIRLCVVAPTIQ</sequence>
<name>K3WLZ6_GLOUD</name>
<protein>
    <submittedName>
        <fullName evidence="2">Uncharacterized protein</fullName>
    </submittedName>
</protein>
<feature type="coiled-coil region" evidence="1">
    <location>
        <begin position="180"/>
        <end position="338"/>
    </location>
</feature>
<keyword evidence="1" id="KW-0175">Coiled coil</keyword>
<evidence type="ECO:0000313" key="3">
    <source>
        <dbReference type="Proteomes" id="UP000019132"/>
    </source>
</evidence>
<dbReference type="AlphaFoldDB" id="K3WLZ6"/>
<dbReference type="EMBL" id="GL376625">
    <property type="status" value="NOT_ANNOTATED_CDS"/>
    <property type="molecule type" value="Genomic_DNA"/>
</dbReference>
<dbReference type="VEuPathDB" id="FungiDB:PYU1_G005976"/>
<accession>K3WLZ6</accession>